<dbReference type="Pfam" id="PF13602">
    <property type="entry name" value="ADH_zinc_N_2"/>
    <property type="match status" value="1"/>
</dbReference>
<dbReference type="GO" id="GO:0016491">
    <property type="term" value="F:oxidoreductase activity"/>
    <property type="evidence" value="ECO:0007669"/>
    <property type="project" value="InterPro"/>
</dbReference>
<keyword evidence="3" id="KW-1185">Reference proteome</keyword>
<dbReference type="Proteomes" id="UP000677016">
    <property type="component" value="Unassembled WGS sequence"/>
</dbReference>
<dbReference type="InterPro" id="IPR020843">
    <property type="entry name" value="ER"/>
</dbReference>
<feature type="domain" description="Enoyl reductase (ER)" evidence="1">
    <location>
        <begin position="10"/>
        <end position="313"/>
    </location>
</feature>
<dbReference type="EMBL" id="JAGSNF010000020">
    <property type="protein sequence ID" value="MBR7744343.1"/>
    <property type="molecule type" value="Genomic_DNA"/>
</dbReference>
<dbReference type="Pfam" id="PF08240">
    <property type="entry name" value="ADH_N"/>
    <property type="match status" value="1"/>
</dbReference>
<sequence>MRAAVVTGYGPPEVVDVVEVADPAPGPGQVLVRVEAVAVSAGDARIRGARFPRGFGLPGRLALGWSRPRRPVLGAALSGVVVATGEGVGDLAPGDAVCAMNGTRMGGHAELAVLDGTRVVRLPDGVDHRTAAGLLFGGTTALPYLRDKGRMRLGARVLVVGAGGEVGTSALQVARLLGGDVTAVTHRDNADLVGRLGATTVLDREATDVTALHERFDVVLDTGGTLTPRTGRRLLTPEGRLLLVAADLPQTLQAVGRVQAGPAPERTADVEALLGWAAAGSLRAVVDSEYALDDVVAAHARVDTGRKVGTVLLLPRASR</sequence>
<comment type="caution">
    <text evidence="2">The sequence shown here is derived from an EMBL/GenBank/DDBJ whole genome shotgun (WGS) entry which is preliminary data.</text>
</comment>
<dbReference type="SUPFAM" id="SSF50129">
    <property type="entry name" value="GroES-like"/>
    <property type="match status" value="1"/>
</dbReference>
<dbReference type="InterPro" id="IPR052733">
    <property type="entry name" value="Chloroplast_QOR"/>
</dbReference>
<dbReference type="SMART" id="SM00829">
    <property type="entry name" value="PKS_ER"/>
    <property type="match status" value="1"/>
</dbReference>
<dbReference type="Gene3D" id="3.90.180.10">
    <property type="entry name" value="Medium-chain alcohol dehydrogenases, catalytic domain"/>
    <property type="match status" value="1"/>
</dbReference>
<protein>
    <submittedName>
        <fullName evidence="2">NAD(P)-dependent alcohol dehydrogenase</fullName>
    </submittedName>
</protein>
<dbReference type="SUPFAM" id="SSF51735">
    <property type="entry name" value="NAD(P)-binding Rossmann-fold domains"/>
    <property type="match status" value="1"/>
</dbReference>
<proteinExistence type="predicted"/>
<dbReference type="RefSeq" id="WP_211603871.1">
    <property type="nucleotide sequence ID" value="NZ_JAGSNF010000020.1"/>
</dbReference>
<dbReference type="InterPro" id="IPR011032">
    <property type="entry name" value="GroES-like_sf"/>
</dbReference>
<dbReference type="PANTHER" id="PTHR44013">
    <property type="entry name" value="ZINC-TYPE ALCOHOL DEHYDROGENASE-LIKE PROTEIN C16A3.02C"/>
    <property type="match status" value="1"/>
</dbReference>
<organism evidence="2 3">
    <name type="scientific">Phycicoccus avicenniae</name>
    <dbReference type="NCBI Taxonomy" id="2828860"/>
    <lineage>
        <taxon>Bacteria</taxon>
        <taxon>Bacillati</taxon>
        <taxon>Actinomycetota</taxon>
        <taxon>Actinomycetes</taxon>
        <taxon>Micrococcales</taxon>
        <taxon>Intrasporangiaceae</taxon>
        <taxon>Phycicoccus</taxon>
    </lineage>
</organism>
<accession>A0A941D9E0</accession>
<evidence type="ECO:0000259" key="1">
    <source>
        <dbReference type="SMART" id="SM00829"/>
    </source>
</evidence>
<dbReference type="PANTHER" id="PTHR44013:SF1">
    <property type="entry name" value="ZINC-TYPE ALCOHOL DEHYDROGENASE-LIKE PROTEIN C16A3.02C"/>
    <property type="match status" value="1"/>
</dbReference>
<dbReference type="InterPro" id="IPR013154">
    <property type="entry name" value="ADH-like_N"/>
</dbReference>
<gene>
    <name evidence="2" type="ORF">KC207_13700</name>
</gene>
<reference evidence="2" key="1">
    <citation type="submission" date="2021-04" db="EMBL/GenBank/DDBJ databases">
        <title>Phycicoccus avicenniae sp. nov., a novel endophytic actinomycetes isolated from branch of Avicennia mariana.</title>
        <authorList>
            <person name="Tuo L."/>
        </authorList>
    </citation>
    <scope>NUCLEOTIDE SEQUENCE</scope>
    <source>
        <strain evidence="2">BSK3Z-2</strain>
    </source>
</reference>
<dbReference type="Gene3D" id="3.40.50.720">
    <property type="entry name" value="NAD(P)-binding Rossmann-like Domain"/>
    <property type="match status" value="1"/>
</dbReference>
<dbReference type="InterPro" id="IPR036291">
    <property type="entry name" value="NAD(P)-bd_dom_sf"/>
</dbReference>
<name>A0A941D9E0_9MICO</name>
<dbReference type="CDD" id="cd08267">
    <property type="entry name" value="MDR1"/>
    <property type="match status" value="1"/>
</dbReference>
<dbReference type="AlphaFoldDB" id="A0A941D9E0"/>
<evidence type="ECO:0000313" key="3">
    <source>
        <dbReference type="Proteomes" id="UP000677016"/>
    </source>
</evidence>
<evidence type="ECO:0000313" key="2">
    <source>
        <dbReference type="EMBL" id="MBR7744343.1"/>
    </source>
</evidence>